<dbReference type="Proteomes" id="UP001202717">
    <property type="component" value="Chromosome"/>
</dbReference>
<gene>
    <name evidence="2" type="ORF">MUN68_012345</name>
</gene>
<keyword evidence="1" id="KW-1133">Transmembrane helix</keyword>
<evidence type="ECO:0000313" key="3">
    <source>
        <dbReference type="Proteomes" id="UP001202717"/>
    </source>
</evidence>
<feature type="transmembrane region" description="Helical" evidence="1">
    <location>
        <begin position="100"/>
        <end position="119"/>
    </location>
</feature>
<feature type="transmembrane region" description="Helical" evidence="1">
    <location>
        <begin position="76"/>
        <end position="94"/>
    </location>
</feature>
<keyword evidence="3" id="KW-1185">Reference proteome</keyword>
<sequence>MNVPLNLAKSSMLALIIFWTIICSKEGFDTDLVLLILLSFIPIFLVVAIVILGSICPIYWITKKEDYNNLQIFKTYYPYYAIIAFICCLIGIIINDLDIYFVAFFVSAFITSNQSWVWFANEEQSKT</sequence>
<reference evidence="2 3" key="1">
    <citation type="submission" date="2023-01" db="EMBL/GenBank/DDBJ databases">
        <title>Psychroserpens ponticola sp. nov., isolated from seawater.</title>
        <authorList>
            <person name="Kristyanto S."/>
            <person name="Jung J."/>
            <person name="Kim J.M."/>
            <person name="Jeon C.O."/>
        </authorList>
    </citation>
    <scope>NUCLEOTIDE SEQUENCE [LARGE SCALE GENOMIC DNA]</scope>
    <source>
        <strain evidence="2 3">MSW6</strain>
    </source>
</reference>
<feature type="transmembrane region" description="Helical" evidence="1">
    <location>
        <begin position="34"/>
        <end position="55"/>
    </location>
</feature>
<organism evidence="2 3">
    <name type="scientific">Psychroserpens ponticola</name>
    <dbReference type="NCBI Taxonomy" id="2932268"/>
    <lineage>
        <taxon>Bacteria</taxon>
        <taxon>Pseudomonadati</taxon>
        <taxon>Bacteroidota</taxon>
        <taxon>Flavobacteriia</taxon>
        <taxon>Flavobacteriales</taxon>
        <taxon>Flavobacteriaceae</taxon>
        <taxon>Psychroserpens</taxon>
    </lineage>
</organism>
<dbReference type="RefSeq" id="WP_249995847.1">
    <property type="nucleotide sequence ID" value="NZ_CP116221.1"/>
</dbReference>
<evidence type="ECO:0000313" key="2">
    <source>
        <dbReference type="EMBL" id="WCO00854.1"/>
    </source>
</evidence>
<proteinExistence type="predicted"/>
<name>A0ABY7RUP2_9FLAO</name>
<keyword evidence="1" id="KW-0812">Transmembrane</keyword>
<keyword evidence="1" id="KW-0472">Membrane</keyword>
<accession>A0ABY7RUP2</accession>
<evidence type="ECO:0000256" key="1">
    <source>
        <dbReference type="SAM" id="Phobius"/>
    </source>
</evidence>
<protein>
    <submittedName>
        <fullName evidence="2">Uncharacterized protein</fullName>
    </submittedName>
</protein>
<dbReference type="EMBL" id="CP116221">
    <property type="protein sequence ID" value="WCO00854.1"/>
    <property type="molecule type" value="Genomic_DNA"/>
</dbReference>